<sequence>MRRTTSFWITTRLRRLIERFAEFGSLGLGQDESASEIKLFGNPCNWDPQVQRIGSYSHSVCRLVGGRDTSSSEFRSGHPWVNVATQQTVPDECSGRLLICGIGCELGSTFGLADMIGSKRKETVD</sequence>
<reference evidence="1" key="1">
    <citation type="submission" date="2020-07" db="EMBL/GenBank/DDBJ databases">
        <authorList>
            <person name="Lin J."/>
        </authorList>
    </citation>
    <scope>NUCLEOTIDE SEQUENCE</scope>
</reference>
<name>A0A6V7PQ01_ANACO</name>
<accession>A0A6V7PQ01</accession>
<dbReference type="EMBL" id="LR862150">
    <property type="protein sequence ID" value="CAD1832929.1"/>
    <property type="molecule type" value="Genomic_DNA"/>
</dbReference>
<protein>
    <submittedName>
        <fullName evidence="1">Uncharacterized protein</fullName>
    </submittedName>
</protein>
<organism evidence="1">
    <name type="scientific">Ananas comosus var. bracteatus</name>
    <name type="common">red pineapple</name>
    <dbReference type="NCBI Taxonomy" id="296719"/>
    <lineage>
        <taxon>Eukaryota</taxon>
        <taxon>Viridiplantae</taxon>
        <taxon>Streptophyta</taxon>
        <taxon>Embryophyta</taxon>
        <taxon>Tracheophyta</taxon>
        <taxon>Spermatophyta</taxon>
        <taxon>Magnoliopsida</taxon>
        <taxon>Liliopsida</taxon>
        <taxon>Poales</taxon>
        <taxon>Bromeliaceae</taxon>
        <taxon>Bromelioideae</taxon>
        <taxon>Ananas</taxon>
    </lineage>
</organism>
<gene>
    <name evidence="1" type="ORF">CB5_LOCUS16140</name>
</gene>
<dbReference type="AlphaFoldDB" id="A0A6V7PQ01"/>
<evidence type="ECO:0000313" key="1">
    <source>
        <dbReference type="EMBL" id="CAD1832929.1"/>
    </source>
</evidence>
<proteinExistence type="predicted"/>